<organism evidence="2 3">
    <name type="scientific">Sulfitobacter porphyrae</name>
    <dbReference type="NCBI Taxonomy" id="1246864"/>
    <lineage>
        <taxon>Bacteria</taxon>
        <taxon>Pseudomonadati</taxon>
        <taxon>Pseudomonadota</taxon>
        <taxon>Alphaproteobacteria</taxon>
        <taxon>Rhodobacterales</taxon>
        <taxon>Roseobacteraceae</taxon>
        <taxon>Sulfitobacter</taxon>
    </lineage>
</organism>
<feature type="transmembrane region" description="Helical" evidence="1">
    <location>
        <begin position="21"/>
        <end position="39"/>
    </location>
</feature>
<gene>
    <name evidence="2" type="ORF">ACFQFQ_13740</name>
</gene>
<dbReference type="EMBL" id="JBHSWG010000001">
    <property type="protein sequence ID" value="MFC6760305.1"/>
    <property type="molecule type" value="Genomic_DNA"/>
</dbReference>
<protein>
    <recommendedName>
        <fullName evidence="4">PH domain-containing protein</fullName>
    </recommendedName>
</protein>
<comment type="caution">
    <text evidence="2">The sequence shown here is derived from an EMBL/GenBank/DDBJ whole genome shotgun (WGS) entry which is preliminary data.</text>
</comment>
<accession>A0ABW2B3P8</accession>
<feature type="transmembrane region" description="Helical" evidence="1">
    <location>
        <begin position="45"/>
        <end position="62"/>
    </location>
</feature>
<evidence type="ECO:0008006" key="4">
    <source>
        <dbReference type="Google" id="ProtNLM"/>
    </source>
</evidence>
<keyword evidence="1" id="KW-1133">Transmembrane helix</keyword>
<reference evidence="3" key="1">
    <citation type="journal article" date="2019" name="Int. J. Syst. Evol. Microbiol.">
        <title>The Global Catalogue of Microorganisms (GCM) 10K type strain sequencing project: providing services to taxonomists for standard genome sequencing and annotation.</title>
        <authorList>
            <consortium name="The Broad Institute Genomics Platform"/>
            <consortium name="The Broad Institute Genome Sequencing Center for Infectious Disease"/>
            <person name="Wu L."/>
            <person name="Ma J."/>
        </authorList>
    </citation>
    <scope>NUCLEOTIDE SEQUENCE [LARGE SCALE GENOMIC DNA]</scope>
    <source>
        <strain evidence="3">CCUG 66188</strain>
    </source>
</reference>
<name>A0ABW2B3P8_9RHOB</name>
<dbReference type="Proteomes" id="UP001596353">
    <property type="component" value="Unassembled WGS sequence"/>
</dbReference>
<evidence type="ECO:0000313" key="3">
    <source>
        <dbReference type="Proteomes" id="UP001596353"/>
    </source>
</evidence>
<evidence type="ECO:0000256" key="1">
    <source>
        <dbReference type="SAM" id="Phobius"/>
    </source>
</evidence>
<keyword evidence="1" id="KW-0472">Membrane</keyword>
<keyword evidence="3" id="KW-1185">Reference proteome</keyword>
<sequence length="163" mass="17862">MKFDDSTEVLATVQASAGRRAMGICCLGLLGLLLIYMAFMRALALHWQLFLILVGAGSLWVADAMRRATASKLELTPLVLRDADGTVIARVDQITGIDRGFFAFKPSNGFLLKLGEGRARHWRPGLWWRMGRRVGIGGMTPGSQTKFMADVLAALLAQKDPQD</sequence>
<proteinExistence type="predicted"/>
<evidence type="ECO:0000313" key="2">
    <source>
        <dbReference type="EMBL" id="MFC6760305.1"/>
    </source>
</evidence>
<keyword evidence="1" id="KW-0812">Transmembrane</keyword>